<dbReference type="EMBL" id="ML179588">
    <property type="protein sequence ID" value="THU84645.1"/>
    <property type="molecule type" value="Genomic_DNA"/>
</dbReference>
<name>A0A4V4HCU2_DENBC</name>
<dbReference type="AlphaFoldDB" id="A0A4V4HCU2"/>
<gene>
    <name evidence="1" type="ORF">K435DRAFT_870084</name>
</gene>
<accession>A0A4V4HCU2</accession>
<evidence type="ECO:0000313" key="1">
    <source>
        <dbReference type="EMBL" id="THU84645.1"/>
    </source>
</evidence>
<dbReference type="Proteomes" id="UP000297245">
    <property type="component" value="Unassembled WGS sequence"/>
</dbReference>
<protein>
    <submittedName>
        <fullName evidence="1">Uncharacterized protein</fullName>
    </submittedName>
</protein>
<sequence>MTDYASQGRTRTCNVVDINSSRDFRAVYTSLSRSSSAAGTLIFQGFNSDVISGGLKNGGYRQELRELELLDEITRLRYLGQLPASTPNETRSFILKHFRSIKGAYYLPPKIHPAVAWSENNAFDISKEPEMTWRIISKDENENKPPNAYKQGNFNPTKVTPRVVFSSQLSSPIFLTSKAIYKNGNLFAHSSAARPHILVNNKPLQRLKLDNEVLEPAWLSMMSGSDSPFSGDSDFNWQYIYMGWRMIFSNIRAP</sequence>
<dbReference type="OrthoDB" id="2799438at2759"/>
<evidence type="ECO:0000313" key="2">
    <source>
        <dbReference type="Proteomes" id="UP000297245"/>
    </source>
</evidence>
<proteinExistence type="predicted"/>
<keyword evidence="2" id="KW-1185">Reference proteome</keyword>
<organism evidence="1 2">
    <name type="scientific">Dendrothele bispora (strain CBS 962.96)</name>
    <dbReference type="NCBI Taxonomy" id="1314807"/>
    <lineage>
        <taxon>Eukaryota</taxon>
        <taxon>Fungi</taxon>
        <taxon>Dikarya</taxon>
        <taxon>Basidiomycota</taxon>
        <taxon>Agaricomycotina</taxon>
        <taxon>Agaricomycetes</taxon>
        <taxon>Agaricomycetidae</taxon>
        <taxon>Agaricales</taxon>
        <taxon>Agaricales incertae sedis</taxon>
        <taxon>Dendrothele</taxon>
    </lineage>
</organism>
<reference evidence="1 2" key="1">
    <citation type="journal article" date="2019" name="Nat. Ecol. Evol.">
        <title>Megaphylogeny resolves global patterns of mushroom evolution.</title>
        <authorList>
            <person name="Varga T."/>
            <person name="Krizsan K."/>
            <person name="Foldi C."/>
            <person name="Dima B."/>
            <person name="Sanchez-Garcia M."/>
            <person name="Sanchez-Ramirez S."/>
            <person name="Szollosi G.J."/>
            <person name="Szarkandi J.G."/>
            <person name="Papp V."/>
            <person name="Albert L."/>
            <person name="Andreopoulos W."/>
            <person name="Angelini C."/>
            <person name="Antonin V."/>
            <person name="Barry K.W."/>
            <person name="Bougher N.L."/>
            <person name="Buchanan P."/>
            <person name="Buyck B."/>
            <person name="Bense V."/>
            <person name="Catcheside P."/>
            <person name="Chovatia M."/>
            <person name="Cooper J."/>
            <person name="Damon W."/>
            <person name="Desjardin D."/>
            <person name="Finy P."/>
            <person name="Geml J."/>
            <person name="Haridas S."/>
            <person name="Hughes K."/>
            <person name="Justo A."/>
            <person name="Karasinski D."/>
            <person name="Kautmanova I."/>
            <person name="Kiss B."/>
            <person name="Kocsube S."/>
            <person name="Kotiranta H."/>
            <person name="LaButti K.M."/>
            <person name="Lechner B.E."/>
            <person name="Liimatainen K."/>
            <person name="Lipzen A."/>
            <person name="Lukacs Z."/>
            <person name="Mihaltcheva S."/>
            <person name="Morgado L.N."/>
            <person name="Niskanen T."/>
            <person name="Noordeloos M.E."/>
            <person name="Ohm R.A."/>
            <person name="Ortiz-Santana B."/>
            <person name="Ovrebo C."/>
            <person name="Racz N."/>
            <person name="Riley R."/>
            <person name="Savchenko A."/>
            <person name="Shiryaev A."/>
            <person name="Soop K."/>
            <person name="Spirin V."/>
            <person name="Szebenyi C."/>
            <person name="Tomsovsky M."/>
            <person name="Tulloss R.E."/>
            <person name="Uehling J."/>
            <person name="Grigoriev I.V."/>
            <person name="Vagvolgyi C."/>
            <person name="Papp T."/>
            <person name="Martin F.M."/>
            <person name="Miettinen O."/>
            <person name="Hibbett D.S."/>
            <person name="Nagy L.G."/>
        </authorList>
    </citation>
    <scope>NUCLEOTIDE SEQUENCE [LARGE SCALE GENOMIC DNA]</scope>
    <source>
        <strain evidence="1 2">CBS 962.96</strain>
    </source>
</reference>